<feature type="region of interest" description="Disordered" evidence="1">
    <location>
        <begin position="365"/>
        <end position="391"/>
    </location>
</feature>
<evidence type="ECO:0000256" key="1">
    <source>
        <dbReference type="SAM" id="MobiDB-lite"/>
    </source>
</evidence>
<dbReference type="EMBL" id="CAEZXR010000133">
    <property type="protein sequence ID" value="CAB4707048.1"/>
    <property type="molecule type" value="Genomic_DNA"/>
</dbReference>
<dbReference type="AlphaFoldDB" id="A0A6J6QE09"/>
<accession>A0A6J6QE09</accession>
<protein>
    <submittedName>
        <fullName evidence="2">Unannotated protein</fullName>
    </submittedName>
</protein>
<evidence type="ECO:0000313" key="2">
    <source>
        <dbReference type="EMBL" id="CAB4707048.1"/>
    </source>
</evidence>
<sequence length="391" mass="42075">MGGVRLEGRQESLGVLVAHHADDRDQRREGEGVLQGRAHRLRPVRVVRRVEHDRRAAPHDLEAARRGDLGEGGPHQVGVEGLVPEERLDRREGDGGVLRLVGAVERQEDLVVAPAQPLEGDHLTAYGRHPVGDPEVAPLADHTGSDLGDLAIERGVDVLGLGGDHGDRAGLDDAGLLDRDLAWGLAEVARVVDRDRQHDGDRCVDDVGGVPRAAHADLDDGRIDGGVGEGREGHRHDRLEEGDRVRLVVVDQREERRHVVERTHEAFVAERLAVHADALGHPLDVRAGEAAGAQVEGAQQRIDHPARRGLAVGAGQVDDGVGRLRVAEQLDQRLDPVQRRLQPGLGPAREQRVLDLVEGLGQAGGGGGLTHLTGESREHRPLTGQLEQVLG</sequence>
<name>A0A6J6QE09_9ZZZZ</name>
<organism evidence="2">
    <name type="scientific">freshwater metagenome</name>
    <dbReference type="NCBI Taxonomy" id="449393"/>
    <lineage>
        <taxon>unclassified sequences</taxon>
        <taxon>metagenomes</taxon>
        <taxon>ecological metagenomes</taxon>
    </lineage>
</organism>
<feature type="compositionally biased region" description="Basic and acidic residues" evidence="1">
    <location>
        <begin position="19"/>
        <end position="31"/>
    </location>
</feature>
<reference evidence="2" key="1">
    <citation type="submission" date="2020-05" db="EMBL/GenBank/DDBJ databases">
        <authorList>
            <person name="Chiriac C."/>
            <person name="Salcher M."/>
            <person name="Ghai R."/>
            <person name="Kavagutti S V."/>
        </authorList>
    </citation>
    <scope>NUCLEOTIDE SEQUENCE</scope>
</reference>
<proteinExistence type="predicted"/>
<feature type="region of interest" description="Disordered" evidence="1">
    <location>
        <begin position="16"/>
        <end position="36"/>
    </location>
</feature>
<feature type="region of interest" description="Disordered" evidence="1">
    <location>
        <begin position="214"/>
        <end position="236"/>
    </location>
</feature>
<gene>
    <name evidence="2" type="ORF">UFOPK2579_01240</name>
</gene>